<dbReference type="Pfam" id="PF08264">
    <property type="entry name" value="Anticodon_1"/>
    <property type="match status" value="1"/>
</dbReference>
<dbReference type="InterPro" id="IPR014729">
    <property type="entry name" value="Rossmann-like_a/b/a_fold"/>
</dbReference>
<evidence type="ECO:0000313" key="11">
    <source>
        <dbReference type="EMBL" id="OHB15411.1"/>
    </source>
</evidence>
<dbReference type="SUPFAM" id="SSF52374">
    <property type="entry name" value="Nucleotidylyl transferase"/>
    <property type="match status" value="1"/>
</dbReference>
<keyword evidence="3" id="KW-0547">Nucleotide-binding</keyword>
<organism evidence="11 12">
    <name type="scientific">Candidatus Zambryskibacteria bacterium RIFOXYC1_FULL_39_10</name>
    <dbReference type="NCBI Taxonomy" id="1802779"/>
    <lineage>
        <taxon>Bacteria</taxon>
        <taxon>Candidatus Zambryskiibacteriota</taxon>
    </lineage>
</organism>
<dbReference type="SUPFAM" id="SSF47323">
    <property type="entry name" value="Anticodon-binding domain of a subclass of class I aminoacyl-tRNA synthetases"/>
    <property type="match status" value="1"/>
</dbReference>
<comment type="caution">
    <text evidence="11">The sequence shown here is derived from an EMBL/GenBank/DDBJ whole genome shotgun (WGS) entry which is preliminary data.</text>
</comment>
<keyword evidence="2 11" id="KW-0436">Ligase</keyword>
<evidence type="ECO:0000256" key="5">
    <source>
        <dbReference type="ARBA" id="ARBA00022917"/>
    </source>
</evidence>
<dbReference type="InterPro" id="IPR009080">
    <property type="entry name" value="tRNAsynth_Ia_anticodon-bd"/>
</dbReference>
<gene>
    <name evidence="11" type="ORF">A2431_03980</name>
</gene>
<sequence length="730" mass="84328">MQENEELKKPYNPNEHEDLIYKKWEDSGFFNPDVCIEKGIADKDADYFSIVLPPPNVTGTLHMGSAFMLAIEDTMVRYNRMLGKKTLWVPGTDHAAIATQSKVEKLIQKEEGKNRHDLGRIEFLKIVEKFAQENHDTIVTQMKKMGCSLDWSREAFTLDEKRNLAVKTVFKKMFDDELIYKGHRVVNWDPKGQTTISDDEIVYEERKATMYTFKYSPDFPIAISTTRPETKVGDTAVAVNPDDTRYQKYIGQTFEIKDFAGERLSIKIIADKEVDPEFGTGALGVTPAHSQIDEGIAQRHDLPLKPVINEYARMSVESSLLKDKKVTEAREIVVGWLKDKNLMIKGEEVSQNVSTAERTGGIIEPLPKLQWFINVNKEFERDGKKLTLKKLMLGVIEKEEINIIPERFEKEYTHWIENLRDWCISRQIWYGHQIPVYYKGDEIYCGLEKPEGNDWIQDEDTLDTWFSSGLWTFSTLGWPHFAEASRGKPGPENDFVNYHPTTVLETGYDILFFWVARMILMSTYATGQIPFENVYLHGLVRDNQGKKISKSLGNNIDPLDMILKYSADSVRMALMVGTGPGNDTKISEEKLKAYKHFANKIWNASRFVLENTGSLQTSDVGSLTEKDQGTIKEYKEIVKDITSDMESYRFYLAADKIYHYFWHTFADIIIEDCKKRIKENDEADSVKALLYYLLREQLKLLHPFMPFITEKIWSLLPDSKNLLMVEKWPN</sequence>
<dbReference type="InterPro" id="IPR009008">
    <property type="entry name" value="Val/Leu/Ile-tRNA-synth_edit"/>
</dbReference>
<dbReference type="InterPro" id="IPR002303">
    <property type="entry name" value="Valyl-tRNA_ligase"/>
</dbReference>
<dbReference type="NCBIfam" id="TIGR00422">
    <property type="entry name" value="valS"/>
    <property type="match status" value="1"/>
</dbReference>
<feature type="domain" description="Aminoacyl-tRNA synthetase class Ia" evidence="9">
    <location>
        <begin position="20"/>
        <end position="445"/>
    </location>
</feature>
<evidence type="ECO:0000256" key="3">
    <source>
        <dbReference type="ARBA" id="ARBA00022741"/>
    </source>
</evidence>
<dbReference type="PANTHER" id="PTHR11946">
    <property type="entry name" value="VALYL-TRNA SYNTHETASES"/>
    <property type="match status" value="1"/>
</dbReference>
<reference evidence="11 12" key="1">
    <citation type="journal article" date="2016" name="Nat. Commun.">
        <title>Thousands of microbial genomes shed light on interconnected biogeochemical processes in an aquifer system.</title>
        <authorList>
            <person name="Anantharaman K."/>
            <person name="Brown C.T."/>
            <person name="Hug L.A."/>
            <person name="Sharon I."/>
            <person name="Castelle C.J."/>
            <person name="Probst A.J."/>
            <person name="Thomas B.C."/>
            <person name="Singh A."/>
            <person name="Wilkins M.J."/>
            <person name="Karaoz U."/>
            <person name="Brodie E.L."/>
            <person name="Williams K.H."/>
            <person name="Hubbard S.S."/>
            <person name="Banfield J.F."/>
        </authorList>
    </citation>
    <scope>NUCLEOTIDE SEQUENCE [LARGE SCALE GENOMIC DNA]</scope>
</reference>
<dbReference type="CDD" id="cd00817">
    <property type="entry name" value="ValRS_core"/>
    <property type="match status" value="1"/>
</dbReference>
<evidence type="ECO:0000256" key="4">
    <source>
        <dbReference type="ARBA" id="ARBA00022840"/>
    </source>
</evidence>
<keyword evidence="4" id="KW-0067">ATP-binding</keyword>
<evidence type="ECO:0000256" key="2">
    <source>
        <dbReference type="ARBA" id="ARBA00022598"/>
    </source>
</evidence>
<dbReference type="CDD" id="cd07962">
    <property type="entry name" value="Anticodon_Ia_Val"/>
    <property type="match status" value="1"/>
</dbReference>
<feature type="domain" description="Aminoacyl-tRNA synthetase class Ia" evidence="9">
    <location>
        <begin position="453"/>
        <end position="586"/>
    </location>
</feature>
<evidence type="ECO:0000256" key="7">
    <source>
        <dbReference type="ARBA" id="ARBA00047552"/>
    </source>
</evidence>
<dbReference type="Gene3D" id="1.10.730.10">
    <property type="entry name" value="Isoleucyl-tRNA Synthetase, Domain 1"/>
    <property type="match status" value="1"/>
</dbReference>
<dbReference type="InterPro" id="IPR033705">
    <property type="entry name" value="Anticodon_Ia_Val"/>
</dbReference>
<dbReference type="SUPFAM" id="SSF50677">
    <property type="entry name" value="ValRS/IleRS/LeuRS editing domain"/>
    <property type="match status" value="1"/>
</dbReference>
<protein>
    <recommendedName>
        <fullName evidence="1 8">Valine--tRNA ligase</fullName>
        <ecNumber evidence="1 8">6.1.1.9</ecNumber>
    </recommendedName>
</protein>
<dbReference type="FunFam" id="3.40.50.620:FF:000020">
    <property type="entry name" value="Valine--tRNA ligase, mitochondrial"/>
    <property type="match status" value="1"/>
</dbReference>
<dbReference type="GO" id="GO:0006438">
    <property type="term" value="P:valyl-tRNA aminoacylation"/>
    <property type="evidence" value="ECO:0007669"/>
    <property type="project" value="UniProtKB-UniRule"/>
</dbReference>
<evidence type="ECO:0000256" key="6">
    <source>
        <dbReference type="ARBA" id="ARBA00023146"/>
    </source>
</evidence>
<feature type="domain" description="Methionyl/Valyl/Leucyl/Isoleucyl-tRNA synthetase anticodon-binding" evidence="10">
    <location>
        <begin position="630"/>
        <end position="729"/>
    </location>
</feature>
<dbReference type="GO" id="GO:0005829">
    <property type="term" value="C:cytosol"/>
    <property type="evidence" value="ECO:0007669"/>
    <property type="project" value="TreeGrafter"/>
</dbReference>
<dbReference type="InterPro" id="IPR002300">
    <property type="entry name" value="aa-tRNA-synth_Ia"/>
</dbReference>
<dbReference type="GO" id="GO:0004832">
    <property type="term" value="F:valine-tRNA ligase activity"/>
    <property type="evidence" value="ECO:0007669"/>
    <property type="project" value="UniProtKB-UniRule"/>
</dbReference>
<dbReference type="NCBIfam" id="NF004349">
    <property type="entry name" value="PRK05729.1"/>
    <property type="match status" value="1"/>
</dbReference>
<dbReference type="Gene3D" id="3.40.50.620">
    <property type="entry name" value="HUPs"/>
    <property type="match status" value="3"/>
</dbReference>
<evidence type="ECO:0000259" key="10">
    <source>
        <dbReference type="Pfam" id="PF08264"/>
    </source>
</evidence>
<evidence type="ECO:0000256" key="8">
    <source>
        <dbReference type="NCBIfam" id="TIGR00422"/>
    </source>
</evidence>
<dbReference type="Gene3D" id="3.90.740.10">
    <property type="entry name" value="Valyl/Leucyl/Isoleucyl-tRNA synthetase, editing domain"/>
    <property type="match status" value="1"/>
</dbReference>
<dbReference type="PANTHER" id="PTHR11946:SF93">
    <property type="entry name" value="VALINE--TRNA LIGASE, CHLOROPLASTIC_MITOCHONDRIAL 2"/>
    <property type="match status" value="1"/>
</dbReference>
<dbReference type="EMBL" id="MHWW01000009">
    <property type="protein sequence ID" value="OHB15411.1"/>
    <property type="molecule type" value="Genomic_DNA"/>
</dbReference>
<dbReference type="GO" id="GO:0002161">
    <property type="term" value="F:aminoacyl-tRNA deacylase activity"/>
    <property type="evidence" value="ECO:0007669"/>
    <property type="project" value="InterPro"/>
</dbReference>
<evidence type="ECO:0000259" key="9">
    <source>
        <dbReference type="Pfam" id="PF00133"/>
    </source>
</evidence>
<comment type="catalytic activity">
    <reaction evidence="7">
        <text>tRNA(Val) + L-valine + ATP = L-valyl-tRNA(Val) + AMP + diphosphate</text>
        <dbReference type="Rhea" id="RHEA:10704"/>
        <dbReference type="Rhea" id="RHEA-COMP:9672"/>
        <dbReference type="Rhea" id="RHEA-COMP:9708"/>
        <dbReference type="ChEBI" id="CHEBI:30616"/>
        <dbReference type="ChEBI" id="CHEBI:33019"/>
        <dbReference type="ChEBI" id="CHEBI:57762"/>
        <dbReference type="ChEBI" id="CHEBI:78442"/>
        <dbReference type="ChEBI" id="CHEBI:78537"/>
        <dbReference type="ChEBI" id="CHEBI:456215"/>
        <dbReference type="EC" id="6.1.1.9"/>
    </reaction>
</comment>
<dbReference type="AlphaFoldDB" id="A0A1G2V1B0"/>
<dbReference type="Proteomes" id="UP000177697">
    <property type="component" value="Unassembled WGS sequence"/>
</dbReference>
<dbReference type="PRINTS" id="PR00986">
    <property type="entry name" value="TRNASYNTHVAL"/>
</dbReference>
<accession>A0A1G2V1B0</accession>
<proteinExistence type="predicted"/>
<evidence type="ECO:0000313" key="12">
    <source>
        <dbReference type="Proteomes" id="UP000177697"/>
    </source>
</evidence>
<dbReference type="Pfam" id="PF00133">
    <property type="entry name" value="tRNA-synt_1"/>
    <property type="match status" value="2"/>
</dbReference>
<keyword evidence="5" id="KW-0648">Protein biosynthesis</keyword>
<evidence type="ECO:0000256" key="1">
    <source>
        <dbReference type="ARBA" id="ARBA00013169"/>
    </source>
</evidence>
<dbReference type="InterPro" id="IPR013155">
    <property type="entry name" value="M/V/L/I-tRNA-synth_anticd-bd"/>
</dbReference>
<dbReference type="GO" id="GO:0005524">
    <property type="term" value="F:ATP binding"/>
    <property type="evidence" value="ECO:0007669"/>
    <property type="project" value="UniProtKB-KW"/>
</dbReference>
<keyword evidence="6" id="KW-0030">Aminoacyl-tRNA synthetase</keyword>
<dbReference type="EC" id="6.1.1.9" evidence="1 8"/>
<name>A0A1G2V1B0_9BACT</name>